<comment type="catalytic activity">
    <reaction evidence="13">
        <text>[(1-&gt;4)-N-acetyl-beta-D-glucosaminyl](n) + UDP-N-acetyl-alpha-D-glucosamine = [(1-&gt;4)-N-acetyl-beta-D-glucosaminyl](n+1) + UDP + H(+)</text>
        <dbReference type="Rhea" id="RHEA:16637"/>
        <dbReference type="Rhea" id="RHEA-COMP:9593"/>
        <dbReference type="Rhea" id="RHEA-COMP:9595"/>
        <dbReference type="ChEBI" id="CHEBI:15378"/>
        <dbReference type="ChEBI" id="CHEBI:17029"/>
        <dbReference type="ChEBI" id="CHEBI:57705"/>
        <dbReference type="ChEBI" id="CHEBI:58223"/>
        <dbReference type="EC" id="2.4.1.16"/>
    </reaction>
</comment>
<keyword evidence="9 13" id="KW-0472">Membrane</keyword>
<dbReference type="AlphaFoldDB" id="A0A0M9VNA3"/>
<keyword evidence="4 13" id="KW-1003">Cell membrane</keyword>
<dbReference type="GO" id="GO:0030428">
    <property type="term" value="C:cell septum"/>
    <property type="evidence" value="ECO:0007669"/>
    <property type="project" value="TreeGrafter"/>
</dbReference>
<feature type="transmembrane region" description="Helical" evidence="13">
    <location>
        <begin position="598"/>
        <end position="618"/>
    </location>
</feature>
<feature type="transmembrane region" description="Helical" evidence="13">
    <location>
        <begin position="671"/>
        <end position="696"/>
    </location>
</feature>
<feature type="transmembrane region" description="Helical" evidence="13">
    <location>
        <begin position="716"/>
        <end position="739"/>
    </location>
</feature>
<evidence type="ECO:0000313" key="16">
    <source>
        <dbReference type="Proteomes" id="UP000037751"/>
    </source>
</evidence>
<dbReference type="PANTHER" id="PTHR22914:SF9">
    <property type="entry name" value="CHITIN SYNTHASE 1"/>
    <property type="match status" value="1"/>
</dbReference>
<accession>A0A0M9VNA3</accession>
<comment type="subcellular location">
    <subcellularLocation>
        <location evidence="2 13">Cell membrane</location>
        <topology evidence="2 13">Multi-pass membrane protein</topology>
    </subcellularLocation>
    <subcellularLocation>
        <location evidence="1">Cytoplasmic vesicle membrane</location>
        <topology evidence="1">Multi-pass membrane protein</topology>
    </subcellularLocation>
</comment>
<dbReference type="PANTHER" id="PTHR22914">
    <property type="entry name" value="CHITIN SYNTHASE"/>
    <property type="match status" value="1"/>
</dbReference>
<dbReference type="GO" id="GO:0071555">
    <property type="term" value="P:cell wall organization"/>
    <property type="evidence" value="ECO:0007669"/>
    <property type="project" value="UniProtKB-KW"/>
</dbReference>
<evidence type="ECO:0000256" key="13">
    <source>
        <dbReference type="RuleBase" id="RU366040"/>
    </source>
</evidence>
<organism evidence="15 16">
    <name type="scientific">Malassezia pachydermatis</name>
    <dbReference type="NCBI Taxonomy" id="77020"/>
    <lineage>
        <taxon>Eukaryota</taxon>
        <taxon>Fungi</taxon>
        <taxon>Dikarya</taxon>
        <taxon>Basidiomycota</taxon>
        <taxon>Ustilaginomycotina</taxon>
        <taxon>Malasseziomycetes</taxon>
        <taxon>Malasseziales</taxon>
        <taxon>Malasseziaceae</taxon>
        <taxon>Malassezia</taxon>
    </lineage>
</organism>
<evidence type="ECO:0000259" key="14">
    <source>
        <dbReference type="Pfam" id="PF08407"/>
    </source>
</evidence>
<feature type="transmembrane region" description="Helical" evidence="13">
    <location>
        <begin position="848"/>
        <end position="866"/>
    </location>
</feature>
<feature type="transmembrane region" description="Helical" evidence="13">
    <location>
        <begin position="638"/>
        <end position="659"/>
    </location>
</feature>
<evidence type="ECO:0000256" key="2">
    <source>
        <dbReference type="ARBA" id="ARBA00004651"/>
    </source>
</evidence>
<evidence type="ECO:0000256" key="10">
    <source>
        <dbReference type="ARBA" id="ARBA00023316"/>
    </source>
</evidence>
<evidence type="ECO:0000256" key="7">
    <source>
        <dbReference type="ARBA" id="ARBA00022692"/>
    </source>
</evidence>
<keyword evidence="11" id="KW-0968">Cytoplasmic vesicle</keyword>
<feature type="transmembrane region" description="Helical" evidence="13">
    <location>
        <begin position="878"/>
        <end position="899"/>
    </location>
</feature>
<dbReference type="InterPro" id="IPR013616">
    <property type="entry name" value="Chitin_synth_N"/>
</dbReference>
<dbReference type="GeneID" id="28727915"/>
<evidence type="ECO:0000256" key="4">
    <source>
        <dbReference type="ARBA" id="ARBA00022475"/>
    </source>
</evidence>
<dbReference type="GO" id="GO:0006031">
    <property type="term" value="P:chitin biosynthetic process"/>
    <property type="evidence" value="ECO:0007669"/>
    <property type="project" value="UniProtKB-UniRule"/>
</dbReference>
<evidence type="ECO:0000256" key="1">
    <source>
        <dbReference type="ARBA" id="ARBA00004439"/>
    </source>
</evidence>
<dbReference type="OrthoDB" id="26569at2759"/>
<comment type="function">
    <text evidence="12 13">Polymerizes chitin, a structural polymer of the cell wall and septum, by transferring the sugar moiety of UDP-GlcNAc to the non-reducing end of the growing chitin polymer.</text>
</comment>
<feature type="domain" description="Chitin synthase N-terminal" evidence="14">
    <location>
        <begin position="183"/>
        <end position="251"/>
    </location>
</feature>
<dbReference type="RefSeq" id="XP_017990765.1">
    <property type="nucleotide sequence ID" value="XM_018136040.1"/>
</dbReference>
<dbReference type="GO" id="GO:0005886">
    <property type="term" value="C:plasma membrane"/>
    <property type="evidence" value="ECO:0007669"/>
    <property type="project" value="UniProtKB-SubCell"/>
</dbReference>
<dbReference type="EC" id="2.4.1.16" evidence="3 13"/>
<dbReference type="GO" id="GO:0030659">
    <property type="term" value="C:cytoplasmic vesicle membrane"/>
    <property type="evidence" value="ECO:0007669"/>
    <property type="project" value="UniProtKB-SubCell"/>
</dbReference>
<dbReference type="EMBL" id="LGAV01000007">
    <property type="protein sequence ID" value="KOS13133.1"/>
    <property type="molecule type" value="Genomic_DNA"/>
</dbReference>
<evidence type="ECO:0000256" key="11">
    <source>
        <dbReference type="ARBA" id="ARBA00023329"/>
    </source>
</evidence>
<evidence type="ECO:0000256" key="9">
    <source>
        <dbReference type="ARBA" id="ARBA00023136"/>
    </source>
</evidence>
<evidence type="ECO:0000313" key="15">
    <source>
        <dbReference type="EMBL" id="KOS13133.1"/>
    </source>
</evidence>
<keyword evidence="6 13" id="KW-0808">Transferase</keyword>
<keyword evidence="10 13" id="KW-0961">Cell wall biogenesis/degradation</keyword>
<comment type="similarity">
    <text evidence="13">Belongs to the chitin synthase family.</text>
</comment>
<protein>
    <recommendedName>
        <fullName evidence="3 13">Chitin synthase</fullName>
        <ecNumber evidence="3 13">2.4.1.16</ecNumber>
    </recommendedName>
</protein>
<keyword evidence="5 13" id="KW-0328">Glycosyltransferase</keyword>
<keyword evidence="16" id="KW-1185">Reference proteome</keyword>
<evidence type="ECO:0000256" key="12">
    <source>
        <dbReference type="ARBA" id="ARBA00024009"/>
    </source>
</evidence>
<comment type="caution">
    <text evidence="15">The sequence shown here is derived from an EMBL/GenBank/DDBJ whole genome shotgun (WGS) entry which is preliminary data.</text>
</comment>
<keyword evidence="7 13" id="KW-0812">Transmembrane</keyword>
<dbReference type="GO" id="GO:0004100">
    <property type="term" value="F:chitin synthase activity"/>
    <property type="evidence" value="ECO:0007669"/>
    <property type="project" value="UniProtKB-UniRule"/>
</dbReference>
<gene>
    <name evidence="15" type="ORF">Malapachy_1536</name>
</gene>
<dbReference type="VEuPathDB" id="FungiDB:Malapachy_1536"/>
<dbReference type="STRING" id="77020.A0A0M9VNA3"/>
<name>A0A0M9VNA3_9BASI</name>
<evidence type="ECO:0000256" key="3">
    <source>
        <dbReference type="ARBA" id="ARBA00012543"/>
    </source>
</evidence>
<feature type="transmembrane region" description="Helical" evidence="13">
    <location>
        <begin position="751"/>
        <end position="767"/>
    </location>
</feature>
<dbReference type="Proteomes" id="UP000037751">
    <property type="component" value="Unassembled WGS sequence"/>
</dbReference>
<dbReference type="CDD" id="cd04190">
    <property type="entry name" value="Chitin_synth_C"/>
    <property type="match status" value="1"/>
</dbReference>
<evidence type="ECO:0000256" key="8">
    <source>
        <dbReference type="ARBA" id="ARBA00022989"/>
    </source>
</evidence>
<dbReference type="InterPro" id="IPR029044">
    <property type="entry name" value="Nucleotide-diphossugar_trans"/>
</dbReference>
<dbReference type="Pfam" id="PF08407">
    <property type="entry name" value="Chitin_synth_1N"/>
    <property type="match status" value="1"/>
</dbReference>
<dbReference type="Pfam" id="PF01644">
    <property type="entry name" value="Chitin_synth_1"/>
    <property type="match status" value="1"/>
</dbReference>
<keyword evidence="8 13" id="KW-1133">Transmembrane helix</keyword>
<proteinExistence type="inferred from homology"/>
<evidence type="ECO:0000256" key="6">
    <source>
        <dbReference type="ARBA" id="ARBA00022679"/>
    </source>
</evidence>
<dbReference type="InterPro" id="IPR004835">
    <property type="entry name" value="Chitin_synth"/>
</dbReference>
<dbReference type="SUPFAM" id="SSF53448">
    <property type="entry name" value="Nucleotide-diphospho-sugar transferases"/>
    <property type="match status" value="1"/>
</dbReference>
<sequence>MRSFFGPRRVVTTPAVVTSSEYNDNDPEEIQLINPHDPSTPTLADVNDIVEDYYGSEAHELAMIPTKPSSSQHASVDWSENGFPYLDAVDGLSKERASISTLPMASSAQPLMIPDSSSMAATESLAPTTNEAPASTWLGFLSSYIYPTPKSPDLEAGSDGRFGSTWERIRYGHIPQRQPRRYRTIKRVPLYDGHLVLDCPIPPRLLQRLPIREGREFNFMRYTAVTCDPDGFVKDRYTLRQQLYRPPRPTELCIILTMYNEDERLFTRTMHGVMRNIAYLCSLKNHHVWGKDSWQKVVVVIVCDGRLKMNARTLSVLAAMGIYQEGVGKNTVQGTPVEAHMYEYTTQISIDPSLKFRSAERGIVPVQVLLCIKEHNKKKINSHRWAFNAFGPLLQPNVCMLLDVGTMPTARSIYRLWEAFDRDKNVGGACGEIVALKGTMWHALLNPLVAAQNFEYKLSNVLDKPMESAFGYISVLPGAFSAYRYEALQNDAMGNGPLCSYFKGESLHGGNSDADIFTSNMYLAEDRILCWELVTKRDSAWLLRYVKRAQAETDVPTHVAELISQRRRWLNGSFFAGIHSIIKFGHIYRSNHSTGRKIALHIEMIYQLCQLFFSWFSLANYYITFCVLSESVTDSLHWVRVPSIICEYIYLAFLIYCFLLSMGNRPQGNKIGYLVSMIVFALLMLIMMIFVIYLAYWSVQKEVSTKSGIALVADGVFIRVVISLLSTFGFWLISSLLFLEPWHMFTSVLQYLLLSPSFINVINIYAFCNTHDVSWGTKGSTAMHKDLGQAAGSTNNSVDVMIPSESQDIDEAYDDACHVLNTKPTRVIPMPDPDMEQRDYYATVRTNVVLAWTLTNAALAVVILNLDRPVHNVYMGILFYAIAALSFFRFFGAFMYLYVCA</sequence>
<evidence type="ECO:0000256" key="5">
    <source>
        <dbReference type="ARBA" id="ARBA00022676"/>
    </source>
</evidence>
<reference evidence="15 16" key="1">
    <citation type="submission" date="2015-07" db="EMBL/GenBank/DDBJ databases">
        <title>Draft Genome Sequence of Malassezia furfur CBS1878 and Malassezia pachydermatis CBS1879.</title>
        <authorList>
            <person name="Triana S."/>
            <person name="Ohm R."/>
            <person name="Gonzalez A."/>
            <person name="DeCock H."/>
            <person name="Restrepo S."/>
            <person name="Celis A."/>
        </authorList>
    </citation>
    <scope>NUCLEOTIDE SEQUENCE [LARGE SCALE GENOMIC DNA]</scope>
    <source>
        <strain evidence="15 16">CBS 1879</strain>
    </source>
</reference>